<dbReference type="AlphaFoldDB" id="A0A4S4F2J2"/>
<keyword evidence="2" id="KW-0808">Transferase</keyword>
<dbReference type="FunFam" id="3.40.50.2000:FF:000055">
    <property type="entry name" value="Glycosyltransferase"/>
    <property type="match status" value="1"/>
</dbReference>
<dbReference type="GO" id="GO:0080043">
    <property type="term" value="F:quercetin 3-O-glucosyltransferase activity"/>
    <property type="evidence" value="ECO:0007669"/>
    <property type="project" value="TreeGrafter"/>
</dbReference>
<dbReference type="InterPro" id="IPR002213">
    <property type="entry name" value="UDP_glucos_trans"/>
</dbReference>
<dbReference type="FunFam" id="3.40.50.2000:FF:000027">
    <property type="entry name" value="Glycosyltransferase"/>
    <property type="match status" value="2"/>
</dbReference>
<gene>
    <name evidence="5" type="ORF">TEA_000953</name>
</gene>
<organism evidence="5 6">
    <name type="scientific">Camellia sinensis var. sinensis</name>
    <name type="common">China tea</name>
    <dbReference type="NCBI Taxonomy" id="542762"/>
    <lineage>
        <taxon>Eukaryota</taxon>
        <taxon>Viridiplantae</taxon>
        <taxon>Streptophyta</taxon>
        <taxon>Embryophyta</taxon>
        <taxon>Tracheophyta</taxon>
        <taxon>Spermatophyta</taxon>
        <taxon>Magnoliopsida</taxon>
        <taxon>eudicotyledons</taxon>
        <taxon>Gunneridae</taxon>
        <taxon>Pentapetalae</taxon>
        <taxon>asterids</taxon>
        <taxon>Ericales</taxon>
        <taxon>Theaceae</taxon>
        <taxon>Camellia</taxon>
    </lineage>
</organism>
<dbReference type="CDD" id="cd03784">
    <property type="entry name" value="GT1_Gtf-like"/>
    <property type="match status" value="2"/>
</dbReference>
<evidence type="ECO:0000313" key="5">
    <source>
        <dbReference type="EMBL" id="THG23125.1"/>
    </source>
</evidence>
<evidence type="ECO:0000313" key="6">
    <source>
        <dbReference type="Proteomes" id="UP000306102"/>
    </source>
</evidence>
<dbReference type="Gene3D" id="3.40.50.2000">
    <property type="entry name" value="Glycogen Phosphorylase B"/>
    <property type="match status" value="4"/>
</dbReference>
<feature type="domain" description="Glycosyltransferase N-terminal" evidence="4">
    <location>
        <begin position="352"/>
        <end position="494"/>
    </location>
</feature>
<dbReference type="Pfam" id="PF00201">
    <property type="entry name" value="UDPGT"/>
    <property type="match status" value="2"/>
</dbReference>
<evidence type="ECO:0000256" key="3">
    <source>
        <dbReference type="ARBA" id="ARBA00023241"/>
    </source>
</evidence>
<evidence type="ECO:0000256" key="1">
    <source>
        <dbReference type="ARBA" id="ARBA00009995"/>
    </source>
</evidence>
<proteinExistence type="inferred from homology"/>
<keyword evidence="3" id="KW-0284">Flavonoid biosynthesis</keyword>
<evidence type="ECO:0000259" key="4">
    <source>
        <dbReference type="Pfam" id="PF26168"/>
    </source>
</evidence>
<dbReference type="EMBL" id="SDRB02000493">
    <property type="protein sequence ID" value="THG23125.1"/>
    <property type="molecule type" value="Genomic_DNA"/>
</dbReference>
<protein>
    <recommendedName>
        <fullName evidence="4">Glycosyltransferase N-terminal domain-containing protein</fullName>
    </recommendedName>
</protein>
<reference evidence="5 6" key="1">
    <citation type="journal article" date="2018" name="Proc. Natl. Acad. Sci. U.S.A.">
        <title>Draft genome sequence of Camellia sinensis var. sinensis provides insights into the evolution of the tea genome and tea quality.</title>
        <authorList>
            <person name="Wei C."/>
            <person name="Yang H."/>
            <person name="Wang S."/>
            <person name="Zhao J."/>
            <person name="Liu C."/>
            <person name="Gao L."/>
            <person name="Xia E."/>
            <person name="Lu Y."/>
            <person name="Tai Y."/>
            <person name="She G."/>
            <person name="Sun J."/>
            <person name="Cao H."/>
            <person name="Tong W."/>
            <person name="Gao Q."/>
            <person name="Li Y."/>
            <person name="Deng W."/>
            <person name="Jiang X."/>
            <person name="Wang W."/>
            <person name="Chen Q."/>
            <person name="Zhang S."/>
            <person name="Li H."/>
            <person name="Wu J."/>
            <person name="Wang P."/>
            <person name="Li P."/>
            <person name="Shi C."/>
            <person name="Zheng F."/>
            <person name="Jian J."/>
            <person name="Huang B."/>
            <person name="Shan D."/>
            <person name="Shi M."/>
            <person name="Fang C."/>
            <person name="Yue Y."/>
            <person name="Li F."/>
            <person name="Li D."/>
            <person name="Wei S."/>
            <person name="Han B."/>
            <person name="Jiang C."/>
            <person name="Yin Y."/>
            <person name="Xia T."/>
            <person name="Zhang Z."/>
            <person name="Bennetzen J.L."/>
            <person name="Zhao S."/>
            <person name="Wan X."/>
        </authorList>
    </citation>
    <scope>NUCLEOTIDE SEQUENCE [LARGE SCALE GENOMIC DNA]</scope>
    <source>
        <strain evidence="6">cv. Shuchazao</strain>
        <tissue evidence="5">Leaf</tissue>
    </source>
</reference>
<comment type="similarity">
    <text evidence="1">Belongs to the UDP-glycosyltransferase family.</text>
</comment>
<accession>A0A4S4F2J2</accession>
<dbReference type="GO" id="GO:0080044">
    <property type="term" value="F:quercetin 7-O-glucosyltransferase activity"/>
    <property type="evidence" value="ECO:0007669"/>
    <property type="project" value="TreeGrafter"/>
</dbReference>
<keyword evidence="6" id="KW-1185">Reference proteome</keyword>
<comment type="caution">
    <text evidence="5">The sequence shown here is derived from an EMBL/GenBank/DDBJ whole genome shotgun (WGS) entry which is preliminary data.</text>
</comment>
<evidence type="ECO:0000256" key="2">
    <source>
        <dbReference type="ARBA" id="ARBA00022679"/>
    </source>
</evidence>
<dbReference type="SUPFAM" id="SSF53756">
    <property type="entry name" value="UDP-Glycosyltransferase/glycogen phosphorylase"/>
    <property type="match status" value="2"/>
</dbReference>
<dbReference type="GO" id="GO:0009813">
    <property type="term" value="P:flavonoid biosynthetic process"/>
    <property type="evidence" value="ECO:0007669"/>
    <property type="project" value="UniProtKB-KW"/>
</dbReference>
<dbReference type="PANTHER" id="PTHR11926">
    <property type="entry name" value="GLUCOSYL/GLUCURONOSYL TRANSFERASES"/>
    <property type="match status" value="1"/>
</dbReference>
<dbReference type="PANTHER" id="PTHR11926:SF1516">
    <property type="entry name" value="GLYCOSYLTRANSFERASE"/>
    <property type="match status" value="1"/>
</dbReference>
<dbReference type="InterPro" id="IPR058980">
    <property type="entry name" value="Glyco_transf_N"/>
</dbReference>
<dbReference type="Pfam" id="PF26168">
    <property type="entry name" value="Glyco_transf_N"/>
    <property type="match status" value="1"/>
</dbReference>
<dbReference type="InterPro" id="IPR035595">
    <property type="entry name" value="UDP_glycos_trans_CS"/>
</dbReference>
<name>A0A4S4F2J2_CAMSN</name>
<sequence length="821" mass="92688">MKDIRLKDLPTCFQTTDPNDEMFNLAMESAESASQASAFGLHTFNALEQDLLDALSYMFPHIYTIGPLQLLLNQQVSPDLEPLGYNLWKEEPECLQWLDSKEPSSVIYVNFGSVTVMPLQHLIEFAWGLANSNHYFLWVIRPDLVIGESVILAPEFEADTKERGLIAGWCPQEEVLNHPSVGVFLTHCGWNSTIESLTAGVPMMCWPFFVDQVTNCRYTCTEWEVGMEIDNNVKRDEVKKLIREFMEGEKGKKMKNKAMEWKNLAEKATGPDGSSTLNLDKLVNHAPNRHDLLLFSSCPTSDFSMGYSTCRSPLSQFFFRPLHNHNKSTEEKRLRDLEVCKAMASDNKPHAVCIPFPAQSHIKGMLKLAKLLHHRGFYITFVNTDFNQNRLIKARGPDSLYDFPNFQFKTIPDSLPPSDPNATQDAIALCGSVRTNFLAPFRNLLAQLNEDNYNATTPAVTCIVSDGVMPFTITAAYELQIPVAVFWTFSACSFMGFYQFRALLDKGLAPLKDESYLTNGYLDTIIDWIPGMKDIRLKDLPTCFQTTNPNDEIFNLAMESAESASQASAIGLHTFNALEQDLLDALSSMFQNVYTIGPLQLLLNQQVSPDLERLGYNLWKEEPKCLQWLDSKEPSSVIYVNFGSVTVMSLQHLVEFAWGLANSKHYFLWVIRPDLVIGDSAILPPEFKADTKETGLIAGWCPQEEVLNHPSVGVFLTHSGWNSTIESLTAGVPMMCWPFFADQVTNCRYTCTEWEVGMEIDNNVKRDEVEKLIREFMEGEKGKKMKNKAMEWKNLAEKATGPDGSSTLNLDKLVNVLLSKN</sequence>
<dbReference type="PROSITE" id="PS00375">
    <property type="entry name" value="UDPGT"/>
    <property type="match status" value="2"/>
</dbReference>
<dbReference type="Proteomes" id="UP000306102">
    <property type="component" value="Unassembled WGS sequence"/>
</dbReference>